<reference evidence="10" key="1">
    <citation type="journal article" date="2023" name="Mol. Phylogenet. Evol.">
        <title>Genome-scale phylogeny and comparative genomics of the fungal order Sordariales.</title>
        <authorList>
            <person name="Hensen N."/>
            <person name="Bonometti L."/>
            <person name="Westerberg I."/>
            <person name="Brannstrom I.O."/>
            <person name="Guillou S."/>
            <person name="Cros-Aarteil S."/>
            <person name="Calhoun S."/>
            <person name="Haridas S."/>
            <person name="Kuo A."/>
            <person name="Mondo S."/>
            <person name="Pangilinan J."/>
            <person name="Riley R."/>
            <person name="LaButti K."/>
            <person name="Andreopoulos B."/>
            <person name="Lipzen A."/>
            <person name="Chen C."/>
            <person name="Yan M."/>
            <person name="Daum C."/>
            <person name="Ng V."/>
            <person name="Clum A."/>
            <person name="Steindorff A."/>
            <person name="Ohm R.A."/>
            <person name="Martin F."/>
            <person name="Silar P."/>
            <person name="Natvig D.O."/>
            <person name="Lalanne C."/>
            <person name="Gautier V."/>
            <person name="Ament-Velasquez S.L."/>
            <person name="Kruys A."/>
            <person name="Hutchinson M.I."/>
            <person name="Powell A.J."/>
            <person name="Barry K."/>
            <person name="Miller A.N."/>
            <person name="Grigoriev I.V."/>
            <person name="Debuchy R."/>
            <person name="Gladieux P."/>
            <person name="Hiltunen Thoren M."/>
            <person name="Johannesson H."/>
        </authorList>
    </citation>
    <scope>NUCLEOTIDE SEQUENCE</scope>
    <source>
        <strain evidence="10">PSN243</strain>
    </source>
</reference>
<reference evidence="10" key="2">
    <citation type="submission" date="2023-05" db="EMBL/GenBank/DDBJ databases">
        <authorList>
            <consortium name="Lawrence Berkeley National Laboratory"/>
            <person name="Steindorff A."/>
            <person name="Hensen N."/>
            <person name="Bonometti L."/>
            <person name="Westerberg I."/>
            <person name="Brannstrom I.O."/>
            <person name="Guillou S."/>
            <person name="Cros-Aarteil S."/>
            <person name="Calhoun S."/>
            <person name="Haridas S."/>
            <person name="Kuo A."/>
            <person name="Mondo S."/>
            <person name="Pangilinan J."/>
            <person name="Riley R."/>
            <person name="Labutti K."/>
            <person name="Andreopoulos B."/>
            <person name="Lipzen A."/>
            <person name="Chen C."/>
            <person name="Yanf M."/>
            <person name="Daum C."/>
            <person name="Ng V."/>
            <person name="Clum A."/>
            <person name="Ohm R."/>
            <person name="Martin F."/>
            <person name="Silar P."/>
            <person name="Natvig D."/>
            <person name="Lalanne C."/>
            <person name="Gautier V."/>
            <person name="Ament-Velasquez S.L."/>
            <person name="Kruys A."/>
            <person name="Hutchinson M.I."/>
            <person name="Powell A.J."/>
            <person name="Barry K."/>
            <person name="Miller A.N."/>
            <person name="Grigoriev I.V."/>
            <person name="Debuchy R."/>
            <person name="Gladieux P."/>
            <person name="Thoren M.H."/>
            <person name="Johannesson H."/>
        </authorList>
    </citation>
    <scope>NUCLEOTIDE SEQUENCE</scope>
    <source>
        <strain evidence="10">PSN243</strain>
    </source>
</reference>
<dbReference type="SUPFAM" id="SSF54373">
    <property type="entry name" value="FAD-linked reductases, C-terminal domain"/>
    <property type="match status" value="1"/>
</dbReference>
<evidence type="ECO:0000256" key="4">
    <source>
        <dbReference type="ARBA" id="ARBA00022827"/>
    </source>
</evidence>
<accession>A0AAV9GLM8</accession>
<evidence type="ECO:0000259" key="9">
    <source>
        <dbReference type="PROSITE" id="PS00624"/>
    </source>
</evidence>
<protein>
    <submittedName>
        <fullName evidence="10">Alcohol oxidase</fullName>
    </submittedName>
</protein>
<dbReference type="GO" id="GO:0050660">
    <property type="term" value="F:flavin adenine dinucleotide binding"/>
    <property type="evidence" value="ECO:0007669"/>
    <property type="project" value="InterPro"/>
</dbReference>
<feature type="active site" description="Proton donor" evidence="6">
    <location>
        <position position="559"/>
    </location>
</feature>
<evidence type="ECO:0000256" key="7">
    <source>
        <dbReference type="PIRSR" id="PIRSR000137-2"/>
    </source>
</evidence>
<dbReference type="InterPro" id="IPR012132">
    <property type="entry name" value="GMC_OxRdtase"/>
</dbReference>
<evidence type="ECO:0000313" key="11">
    <source>
        <dbReference type="Proteomes" id="UP001321760"/>
    </source>
</evidence>
<keyword evidence="3" id="KW-0285">Flavoprotein</keyword>
<feature type="active site" description="Proton acceptor" evidence="6">
    <location>
        <position position="602"/>
    </location>
</feature>
<dbReference type="PIRSF" id="PIRSF000137">
    <property type="entry name" value="Alcohol_oxidase"/>
    <property type="match status" value="1"/>
</dbReference>
<dbReference type="Gene3D" id="4.10.450.10">
    <property type="entry name" value="Glucose Oxidase, domain 2"/>
    <property type="match status" value="1"/>
</dbReference>
<dbReference type="InterPro" id="IPR027424">
    <property type="entry name" value="Glucose_Oxidase_domain_2"/>
</dbReference>
<dbReference type="EMBL" id="MU865940">
    <property type="protein sequence ID" value="KAK4448854.1"/>
    <property type="molecule type" value="Genomic_DNA"/>
</dbReference>
<feature type="domain" description="Glucose-methanol-choline oxidoreductase N-terminal" evidence="9">
    <location>
        <begin position="319"/>
        <end position="333"/>
    </location>
</feature>
<evidence type="ECO:0000256" key="6">
    <source>
        <dbReference type="PIRSR" id="PIRSR000137-1"/>
    </source>
</evidence>
<sequence length="621" mass="66824">MARLCFSVHIQARHIATLAILLGLSWQVTCAVVTNDTTHVAEKTFDYVITGAGLSGLTVGNRLSGKGHSVLIIEAGPDGSWNPAIRNAEDHAFPPEFCNWKYPVYDEDGRQLQWTANAGACIGGSTSINGMVWYRPTKPEIDKLETLGNPGWNFENLFPYIKATERSIPPNEVQASQGAGNDPEFHGRHGFINTSFPTPMRIPKAVGLYKQALQLAFPGLGPSGDMSNRTSFSLATTLYTIWHDPVTGKNRRSSAADGLLWATEQQRPTLTVLAAHKVEKVLFDKKLTATGISFLPTDARSLGRSIKVYARKGVILSAGSLATPPILERSGIGRSDVLKAAGIHKLVDLPGVGANLNDQPDATALALMAEAHHNDTSIIDGLNGLFAPVIALIKAHQLWGSNSNVYLNNLTSSTQLRFRAQALVDAKAAVNIPGAEAILNATIDLIVTHKLPVAEFLSDTATVILLTAFWPLLPLSRGNIHINTSTPFFSHPIITPRFLHDPFDASVAVSLARASRTVFSSSPFLGIVADAYFGTAVGSNGTDEEHLAWYKSQVIGASHWLGSTSMMPRRLGGVVDSKLRVYGTKNLHVVDAGVLPFQVTSHMMSVLYAVAGRAADVIHNS</sequence>
<evidence type="ECO:0000313" key="10">
    <source>
        <dbReference type="EMBL" id="KAK4448854.1"/>
    </source>
</evidence>
<keyword evidence="11" id="KW-1185">Reference proteome</keyword>
<dbReference type="GO" id="GO:0016614">
    <property type="term" value="F:oxidoreductase activity, acting on CH-OH group of donors"/>
    <property type="evidence" value="ECO:0007669"/>
    <property type="project" value="InterPro"/>
</dbReference>
<feature type="binding site" evidence="7">
    <location>
        <position position="278"/>
    </location>
    <ligand>
        <name>FAD</name>
        <dbReference type="ChEBI" id="CHEBI:57692"/>
    </ligand>
</feature>
<keyword evidence="5" id="KW-0560">Oxidoreductase</keyword>
<comment type="cofactor">
    <cofactor evidence="1 7">
        <name>FAD</name>
        <dbReference type="ChEBI" id="CHEBI:57692"/>
    </cofactor>
</comment>
<evidence type="ECO:0000256" key="3">
    <source>
        <dbReference type="ARBA" id="ARBA00022630"/>
    </source>
</evidence>
<dbReference type="Gene3D" id="3.50.50.60">
    <property type="entry name" value="FAD/NAD(P)-binding domain"/>
    <property type="match status" value="1"/>
</dbReference>
<keyword evidence="4 7" id="KW-0274">FAD</keyword>
<dbReference type="Pfam" id="PF00732">
    <property type="entry name" value="GMC_oxred_N"/>
    <property type="match status" value="1"/>
</dbReference>
<dbReference type="AlphaFoldDB" id="A0AAV9GLM8"/>
<evidence type="ECO:0000256" key="8">
    <source>
        <dbReference type="SAM" id="SignalP"/>
    </source>
</evidence>
<dbReference type="SUPFAM" id="SSF51905">
    <property type="entry name" value="FAD/NAD(P)-binding domain"/>
    <property type="match status" value="1"/>
</dbReference>
<dbReference type="InterPro" id="IPR007867">
    <property type="entry name" value="GMC_OxRtase_C"/>
</dbReference>
<gene>
    <name evidence="10" type="ORF">QBC34DRAFT_463966</name>
</gene>
<comment type="similarity">
    <text evidence="2">Belongs to the GMC oxidoreductase family.</text>
</comment>
<dbReference type="Gene3D" id="3.30.560.10">
    <property type="entry name" value="Glucose Oxidase, domain 3"/>
    <property type="match status" value="1"/>
</dbReference>
<keyword evidence="8" id="KW-0732">Signal</keyword>
<evidence type="ECO:0000256" key="1">
    <source>
        <dbReference type="ARBA" id="ARBA00001974"/>
    </source>
</evidence>
<evidence type="ECO:0000256" key="5">
    <source>
        <dbReference type="ARBA" id="ARBA00023002"/>
    </source>
</evidence>
<feature type="chain" id="PRO_5043765400" evidence="8">
    <location>
        <begin position="32"/>
        <end position="621"/>
    </location>
</feature>
<dbReference type="Proteomes" id="UP001321760">
    <property type="component" value="Unassembled WGS sequence"/>
</dbReference>
<feature type="signal peptide" evidence="8">
    <location>
        <begin position="1"/>
        <end position="31"/>
    </location>
</feature>
<dbReference type="InterPro" id="IPR036188">
    <property type="entry name" value="FAD/NAD-bd_sf"/>
</dbReference>
<dbReference type="Pfam" id="PF05199">
    <property type="entry name" value="GMC_oxred_C"/>
    <property type="match status" value="1"/>
</dbReference>
<dbReference type="PANTHER" id="PTHR11552">
    <property type="entry name" value="GLUCOSE-METHANOL-CHOLINE GMC OXIDOREDUCTASE"/>
    <property type="match status" value="1"/>
</dbReference>
<name>A0AAV9GLM8_9PEZI</name>
<proteinExistence type="inferred from homology"/>
<feature type="binding site" evidence="7">
    <location>
        <begin position="129"/>
        <end position="132"/>
    </location>
    <ligand>
        <name>FAD</name>
        <dbReference type="ChEBI" id="CHEBI:57692"/>
    </ligand>
</feature>
<organism evidence="10 11">
    <name type="scientific">Podospora aff. communis PSN243</name>
    <dbReference type="NCBI Taxonomy" id="3040156"/>
    <lineage>
        <taxon>Eukaryota</taxon>
        <taxon>Fungi</taxon>
        <taxon>Dikarya</taxon>
        <taxon>Ascomycota</taxon>
        <taxon>Pezizomycotina</taxon>
        <taxon>Sordariomycetes</taxon>
        <taxon>Sordariomycetidae</taxon>
        <taxon>Sordariales</taxon>
        <taxon>Podosporaceae</taxon>
        <taxon>Podospora</taxon>
    </lineage>
</organism>
<dbReference type="PROSITE" id="PS00624">
    <property type="entry name" value="GMC_OXRED_2"/>
    <property type="match status" value="1"/>
</dbReference>
<comment type="caution">
    <text evidence="10">The sequence shown here is derived from an EMBL/GenBank/DDBJ whole genome shotgun (WGS) entry which is preliminary data.</text>
</comment>
<evidence type="ECO:0000256" key="2">
    <source>
        <dbReference type="ARBA" id="ARBA00010790"/>
    </source>
</evidence>
<dbReference type="PANTHER" id="PTHR11552:SF201">
    <property type="entry name" value="GLUCOSE-METHANOL-CHOLINE OXIDOREDUCTASE N-TERMINAL DOMAIN-CONTAINING PROTEIN"/>
    <property type="match status" value="1"/>
</dbReference>
<dbReference type="InterPro" id="IPR000172">
    <property type="entry name" value="GMC_OxRdtase_N"/>
</dbReference>